<dbReference type="SUPFAM" id="SSF54197">
    <property type="entry name" value="HIT-like"/>
    <property type="match status" value="1"/>
</dbReference>
<name>A0A3S0W213_9BACI</name>
<accession>A0A3S0W213</accession>
<dbReference type="AlphaFoldDB" id="A0A3S0W213"/>
<evidence type="ECO:0000259" key="2">
    <source>
        <dbReference type="Pfam" id="PF20956"/>
    </source>
</evidence>
<evidence type="ECO:0000313" key="4">
    <source>
        <dbReference type="Proteomes" id="UP000267430"/>
    </source>
</evidence>
<dbReference type="OrthoDB" id="1803128at2"/>
<dbReference type="RefSeq" id="WP_126863800.1">
    <property type="nucleotide sequence ID" value="NZ_JAUSTX010000005.1"/>
</dbReference>
<organism evidence="3 4">
    <name type="scientific">Peribacillus cavernae</name>
    <dbReference type="NCBI Taxonomy" id="1674310"/>
    <lineage>
        <taxon>Bacteria</taxon>
        <taxon>Bacillati</taxon>
        <taxon>Bacillota</taxon>
        <taxon>Bacilli</taxon>
        <taxon>Bacillales</taxon>
        <taxon>Bacillaceae</taxon>
        <taxon>Peribacillus</taxon>
    </lineage>
</organism>
<dbReference type="InterPro" id="IPR036265">
    <property type="entry name" value="HIT-like_sf"/>
</dbReference>
<evidence type="ECO:0000313" key="3">
    <source>
        <dbReference type="EMBL" id="RUQ31015.1"/>
    </source>
</evidence>
<sequence>MDITRQLYFVSQLGKQKPRTISNREIACPFCATEGLENIIAQAGPIILLENKYKTLQDTFQTVLIETDECDSELSMYSKDHLYTLFSFGIEHWMKLERSGNYRSVLFFKNHGPMSGGTIRHPHMQIVGLENVDYKQNVKEENFEGLIIHKDEEVKFNISSHPIKGFYEFNVMIRDLININKMADCIQMAVKYLLNHFQFKCESYNLFFYHLDSFIACKIMPRFVTSPYFAGYTIPQVTNDIEMVSEEVKQLYLSN</sequence>
<protein>
    <submittedName>
        <fullName evidence="3">DUF4931 domain-containing protein</fullName>
    </submittedName>
</protein>
<dbReference type="InterPro" id="IPR046322">
    <property type="entry name" value="DUF4931"/>
</dbReference>
<reference evidence="3 4" key="1">
    <citation type="submission" date="2018-12" db="EMBL/GenBank/DDBJ databases">
        <title>Bacillus chawlae sp. nov., Bacillus glennii sp. nov., and Bacillus saganii sp. nov. Isolated from the Vehicle Assembly Building at Kennedy Space Center where the Viking Spacecraft were Assembled.</title>
        <authorList>
            <person name="Seuylemezian A."/>
            <person name="Vaishampayan P."/>
        </authorList>
    </citation>
    <scope>NUCLEOTIDE SEQUENCE [LARGE SCALE GENOMIC DNA]</scope>
    <source>
        <strain evidence="3 4">L5</strain>
    </source>
</reference>
<dbReference type="InterPro" id="IPR049285">
    <property type="entry name" value="DUF4931_C"/>
</dbReference>
<dbReference type="EMBL" id="RYZZ01000006">
    <property type="protein sequence ID" value="RUQ31015.1"/>
    <property type="molecule type" value="Genomic_DNA"/>
</dbReference>
<dbReference type="Pfam" id="PF20956">
    <property type="entry name" value="DUF4931_C"/>
    <property type="match status" value="1"/>
</dbReference>
<dbReference type="Gene3D" id="3.30.428.10">
    <property type="entry name" value="HIT-like"/>
    <property type="match status" value="1"/>
</dbReference>
<dbReference type="PIRSF" id="PIRSF031505">
    <property type="entry name" value="GalT_short"/>
    <property type="match status" value="1"/>
</dbReference>
<feature type="domain" description="DUF4931" evidence="1">
    <location>
        <begin position="9"/>
        <end position="132"/>
    </location>
</feature>
<dbReference type="InterPro" id="IPR012361">
    <property type="entry name" value="GalT_short"/>
</dbReference>
<dbReference type="Proteomes" id="UP000267430">
    <property type="component" value="Unassembled WGS sequence"/>
</dbReference>
<dbReference type="Pfam" id="PF16285">
    <property type="entry name" value="DUF4931_N"/>
    <property type="match status" value="1"/>
</dbReference>
<gene>
    <name evidence="3" type="ORF">ELQ35_05345</name>
</gene>
<proteinExistence type="predicted"/>
<comment type="caution">
    <text evidence="3">The sequence shown here is derived from an EMBL/GenBank/DDBJ whole genome shotgun (WGS) entry which is preliminary data.</text>
</comment>
<keyword evidence="4" id="KW-1185">Reference proteome</keyword>
<evidence type="ECO:0000259" key="1">
    <source>
        <dbReference type="Pfam" id="PF16285"/>
    </source>
</evidence>
<feature type="domain" description="DUF4931" evidence="2">
    <location>
        <begin position="136"/>
        <end position="252"/>
    </location>
</feature>